<comment type="subunit">
    <text evidence="7">NDH-1 is composed of 14 different subunits. Subunits NuoA, H, J, K, L, M, N constitute the membrane sector of the complex.</text>
</comment>
<keyword evidence="3 7" id="KW-0813">Transport</keyword>
<dbReference type="InterPro" id="IPR039428">
    <property type="entry name" value="NUOK/Mnh_C1-like"/>
</dbReference>
<evidence type="ECO:0000256" key="8">
    <source>
        <dbReference type="SAM" id="MobiDB-lite"/>
    </source>
</evidence>
<comment type="caution">
    <text evidence="9">The sequence shown here is derived from an EMBL/GenBank/DDBJ whole genome shotgun (WGS) entry which is preliminary data.</text>
</comment>
<dbReference type="Pfam" id="PF00420">
    <property type="entry name" value="Oxidored_q2"/>
    <property type="match status" value="1"/>
</dbReference>
<evidence type="ECO:0000256" key="5">
    <source>
        <dbReference type="ARBA" id="ARBA00022989"/>
    </source>
</evidence>
<comment type="subcellular location">
    <subcellularLocation>
        <location evidence="7">Cell membrane</location>
        <topology evidence="7">Multi-pass membrane protein</topology>
    </subcellularLocation>
    <subcellularLocation>
        <location evidence="1">Membrane</location>
        <topology evidence="1">Multi-pass membrane protein</topology>
    </subcellularLocation>
</comment>
<dbReference type="Proteomes" id="UP001501475">
    <property type="component" value="Unassembled WGS sequence"/>
</dbReference>
<evidence type="ECO:0000256" key="6">
    <source>
        <dbReference type="ARBA" id="ARBA00023136"/>
    </source>
</evidence>
<evidence type="ECO:0000256" key="1">
    <source>
        <dbReference type="ARBA" id="ARBA00004141"/>
    </source>
</evidence>
<feature type="transmembrane region" description="Helical" evidence="7">
    <location>
        <begin position="63"/>
        <end position="86"/>
    </location>
</feature>
<reference evidence="10" key="1">
    <citation type="journal article" date="2019" name="Int. J. Syst. Evol. Microbiol.">
        <title>The Global Catalogue of Microorganisms (GCM) 10K type strain sequencing project: providing services to taxonomists for standard genome sequencing and annotation.</title>
        <authorList>
            <consortium name="The Broad Institute Genomics Platform"/>
            <consortium name="The Broad Institute Genome Sequencing Center for Infectious Disease"/>
            <person name="Wu L."/>
            <person name="Ma J."/>
        </authorList>
    </citation>
    <scope>NUCLEOTIDE SEQUENCE [LARGE SCALE GENOMIC DNA]</scope>
    <source>
        <strain evidence="10">JCM 15591</strain>
    </source>
</reference>
<name>A0ABP4WVI3_9MICO</name>
<evidence type="ECO:0000313" key="9">
    <source>
        <dbReference type="EMBL" id="GAA1762616.1"/>
    </source>
</evidence>
<dbReference type="EMBL" id="BAAAPN010000051">
    <property type="protein sequence ID" value="GAA1762616.1"/>
    <property type="molecule type" value="Genomic_DNA"/>
</dbReference>
<dbReference type="RefSeq" id="WP_344066174.1">
    <property type="nucleotide sequence ID" value="NZ_BAAAPN010000051.1"/>
</dbReference>
<keyword evidence="7" id="KW-0874">Quinone</keyword>
<proteinExistence type="inferred from homology"/>
<organism evidence="9 10">
    <name type="scientific">Nostocoides vanveenii</name>
    <dbReference type="NCBI Taxonomy" id="330835"/>
    <lineage>
        <taxon>Bacteria</taxon>
        <taxon>Bacillati</taxon>
        <taxon>Actinomycetota</taxon>
        <taxon>Actinomycetes</taxon>
        <taxon>Micrococcales</taxon>
        <taxon>Intrasporangiaceae</taxon>
        <taxon>Nostocoides</taxon>
    </lineage>
</organism>
<feature type="transmembrane region" description="Helical" evidence="7">
    <location>
        <begin position="30"/>
        <end position="51"/>
    </location>
</feature>
<dbReference type="NCBIfam" id="NF004320">
    <property type="entry name" value="PRK05715.1-2"/>
    <property type="match status" value="1"/>
</dbReference>
<dbReference type="InterPro" id="IPR001133">
    <property type="entry name" value="NADH_UbQ_OxRdtase_chain4L/K"/>
</dbReference>
<keyword evidence="6 7" id="KW-0472">Membrane</keyword>
<dbReference type="Gene3D" id="1.10.287.3510">
    <property type="match status" value="1"/>
</dbReference>
<feature type="compositionally biased region" description="Low complexity" evidence="8">
    <location>
        <begin position="111"/>
        <end position="125"/>
    </location>
</feature>
<accession>A0ABP4WVI3</accession>
<evidence type="ECO:0000256" key="4">
    <source>
        <dbReference type="ARBA" id="ARBA00022692"/>
    </source>
</evidence>
<comment type="catalytic activity">
    <reaction evidence="7">
        <text>a quinone + NADH + 5 H(+)(in) = a quinol + NAD(+) + 4 H(+)(out)</text>
        <dbReference type="Rhea" id="RHEA:57888"/>
        <dbReference type="ChEBI" id="CHEBI:15378"/>
        <dbReference type="ChEBI" id="CHEBI:24646"/>
        <dbReference type="ChEBI" id="CHEBI:57540"/>
        <dbReference type="ChEBI" id="CHEBI:57945"/>
        <dbReference type="ChEBI" id="CHEBI:132124"/>
    </reaction>
</comment>
<dbReference type="PANTHER" id="PTHR11434:SF16">
    <property type="entry name" value="NADH-UBIQUINONE OXIDOREDUCTASE CHAIN 4L"/>
    <property type="match status" value="1"/>
</dbReference>
<feature type="transmembrane region" description="Helical" evidence="7">
    <location>
        <begin position="6"/>
        <end position="23"/>
    </location>
</feature>
<keyword evidence="5 7" id="KW-1133">Transmembrane helix</keyword>
<evidence type="ECO:0000256" key="3">
    <source>
        <dbReference type="ARBA" id="ARBA00022448"/>
    </source>
</evidence>
<evidence type="ECO:0000256" key="2">
    <source>
        <dbReference type="ARBA" id="ARBA00010519"/>
    </source>
</evidence>
<protein>
    <recommendedName>
        <fullName evidence="7">NADH-quinone oxidoreductase subunit K</fullName>
        <ecNumber evidence="7">7.1.1.-</ecNumber>
    </recommendedName>
    <alternativeName>
        <fullName evidence="7">NADH dehydrogenase I subunit K</fullName>
    </alternativeName>
    <alternativeName>
        <fullName evidence="7">NDH-1 subunit K</fullName>
    </alternativeName>
</protein>
<dbReference type="HAMAP" id="MF_01456">
    <property type="entry name" value="NDH1_NuoK"/>
    <property type="match status" value="1"/>
</dbReference>
<sequence length="139" mass="13601">MIHLALPYAVAAALIGIGSYGVLARRNAVLVLIGIELMLGGAGLLLITAGASGRDTWAAGNVLTLFVITIAAAEVVVALAVILAVFRARGRIDVTDALGSEGQPATEATRAAPGASPGAVPAGPSLDAASAGAPTRPAP</sequence>
<keyword evidence="7" id="KW-0520">NAD</keyword>
<keyword evidence="7" id="KW-1003">Cell membrane</keyword>
<keyword evidence="7" id="KW-1278">Translocase</keyword>
<comment type="function">
    <text evidence="7">NDH-1 shuttles electrons from NADH, via FMN and iron-sulfur (Fe-S) centers, to quinones in the respiratory chain. The immediate electron acceptor for the enzyme in this species is believed to be a menaquinone. Couples the redox reaction to proton translocation (for every two electrons transferred, four hydrogen ions are translocated across the cytoplasmic membrane), and thus conserves the redox energy in a proton gradient.</text>
</comment>
<evidence type="ECO:0000313" key="10">
    <source>
        <dbReference type="Proteomes" id="UP001501475"/>
    </source>
</evidence>
<evidence type="ECO:0000256" key="7">
    <source>
        <dbReference type="HAMAP-Rule" id="MF_01456"/>
    </source>
</evidence>
<feature type="region of interest" description="Disordered" evidence="8">
    <location>
        <begin position="99"/>
        <end position="139"/>
    </location>
</feature>
<dbReference type="PANTHER" id="PTHR11434">
    <property type="entry name" value="NADH-UBIQUINONE OXIDOREDUCTASE SUBUNIT ND4L"/>
    <property type="match status" value="1"/>
</dbReference>
<dbReference type="EC" id="7.1.1.-" evidence="7"/>
<gene>
    <name evidence="9" type="primary">nuoK_1</name>
    <name evidence="7" type="synonym">nuoK</name>
    <name evidence="9" type="ORF">GCM10009810_22430</name>
</gene>
<comment type="similarity">
    <text evidence="2 7">Belongs to the complex I subunit 4L family.</text>
</comment>
<keyword evidence="10" id="KW-1185">Reference proteome</keyword>
<keyword evidence="4 7" id="KW-0812">Transmembrane</keyword>